<proteinExistence type="predicted"/>
<evidence type="ECO:0000313" key="2">
    <source>
        <dbReference type="EMBL" id="VVB18060.1"/>
    </source>
</evidence>
<protein>
    <recommendedName>
        <fullName evidence="4">Transmembrane protein</fullName>
    </recommendedName>
</protein>
<gene>
    <name evidence="2" type="ORF">ANE_LOCUS28504</name>
</gene>
<keyword evidence="1" id="KW-1133">Transmembrane helix</keyword>
<accession>A0A565CWE1</accession>
<evidence type="ECO:0008006" key="4">
    <source>
        <dbReference type="Google" id="ProtNLM"/>
    </source>
</evidence>
<evidence type="ECO:0000256" key="1">
    <source>
        <dbReference type="SAM" id="Phobius"/>
    </source>
</evidence>
<keyword evidence="1" id="KW-0812">Transmembrane</keyword>
<feature type="transmembrane region" description="Helical" evidence="1">
    <location>
        <begin position="31"/>
        <end position="49"/>
    </location>
</feature>
<keyword evidence="3" id="KW-1185">Reference proteome</keyword>
<sequence length="59" mass="6894">MITITDPSYGACSYDYNLDNTSKFSNCNSNLLIQVLLTVVVVLKLQWFWSDVFFLFYEL</sequence>
<dbReference type="EMBL" id="CABITT030000008">
    <property type="protein sequence ID" value="VVB18060.1"/>
    <property type="molecule type" value="Genomic_DNA"/>
</dbReference>
<dbReference type="Proteomes" id="UP000489600">
    <property type="component" value="Unassembled WGS sequence"/>
</dbReference>
<comment type="caution">
    <text evidence="2">The sequence shown here is derived from an EMBL/GenBank/DDBJ whole genome shotgun (WGS) entry which is preliminary data.</text>
</comment>
<keyword evidence="1" id="KW-0472">Membrane</keyword>
<organism evidence="2 3">
    <name type="scientific">Arabis nemorensis</name>
    <dbReference type="NCBI Taxonomy" id="586526"/>
    <lineage>
        <taxon>Eukaryota</taxon>
        <taxon>Viridiplantae</taxon>
        <taxon>Streptophyta</taxon>
        <taxon>Embryophyta</taxon>
        <taxon>Tracheophyta</taxon>
        <taxon>Spermatophyta</taxon>
        <taxon>Magnoliopsida</taxon>
        <taxon>eudicotyledons</taxon>
        <taxon>Gunneridae</taxon>
        <taxon>Pentapetalae</taxon>
        <taxon>rosids</taxon>
        <taxon>malvids</taxon>
        <taxon>Brassicales</taxon>
        <taxon>Brassicaceae</taxon>
        <taxon>Arabideae</taxon>
        <taxon>Arabis</taxon>
    </lineage>
</organism>
<reference evidence="2" key="1">
    <citation type="submission" date="2019-07" db="EMBL/GenBank/DDBJ databases">
        <authorList>
            <person name="Dittberner H."/>
        </authorList>
    </citation>
    <scope>NUCLEOTIDE SEQUENCE [LARGE SCALE GENOMIC DNA]</scope>
</reference>
<dbReference type="AlphaFoldDB" id="A0A565CWE1"/>
<evidence type="ECO:0000313" key="3">
    <source>
        <dbReference type="Proteomes" id="UP000489600"/>
    </source>
</evidence>
<name>A0A565CWE1_9BRAS</name>